<dbReference type="SUPFAM" id="SSF47413">
    <property type="entry name" value="lambda repressor-like DNA-binding domains"/>
    <property type="match status" value="1"/>
</dbReference>
<dbReference type="RefSeq" id="WP_380855920.1">
    <property type="nucleotide sequence ID" value="NZ_JBHSKM010000016.1"/>
</dbReference>
<evidence type="ECO:0000313" key="3">
    <source>
        <dbReference type="Proteomes" id="UP001596263"/>
    </source>
</evidence>
<evidence type="ECO:0000259" key="1">
    <source>
        <dbReference type="PROSITE" id="PS50943"/>
    </source>
</evidence>
<dbReference type="Gene3D" id="3.40.50.300">
    <property type="entry name" value="P-loop containing nucleotide triphosphate hydrolases"/>
    <property type="match status" value="1"/>
</dbReference>
<dbReference type="SMART" id="SM00530">
    <property type="entry name" value="HTH_XRE"/>
    <property type="match status" value="1"/>
</dbReference>
<name>A0ABW0CMX7_STRCD</name>
<comment type="caution">
    <text evidence="2">The sequence shown here is derived from an EMBL/GenBank/DDBJ whole genome shotgun (WGS) entry which is preliminary data.</text>
</comment>
<keyword evidence="3" id="KW-1185">Reference proteome</keyword>
<proteinExistence type="predicted"/>
<dbReference type="Proteomes" id="UP001596263">
    <property type="component" value="Unassembled WGS sequence"/>
</dbReference>
<dbReference type="PROSITE" id="PS50943">
    <property type="entry name" value="HTH_CROC1"/>
    <property type="match status" value="1"/>
</dbReference>
<gene>
    <name evidence="2" type="ORF">ACFPQ9_22450</name>
</gene>
<dbReference type="Gene3D" id="1.10.260.40">
    <property type="entry name" value="lambda repressor-like DNA-binding domains"/>
    <property type="match status" value="1"/>
</dbReference>
<dbReference type="Pfam" id="PF01381">
    <property type="entry name" value="HTH_3"/>
    <property type="match status" value="1"/>
</dbReference>
<accession>A0ABW0CMX7</accession>
<sequence>MRSLEGTPDGDAMVAQLQQRLRDQRDARGVKMLSLERLTGLGHTTVSKAFNGPNIPTRATVIALANALKMDPDPLLHLWDQAAEAGRRGAWQEAPTRDFFRDLIEKHTQLFAGRQAESARIEEFIRDHASGYVFVEALSGYGKTSLLADLVRQNPEFCYHFISQAYRRRGGGFDPTSPEDVLECLCEQLDPSHVRGAGLKSLERQFRGLMTRPPRKPTVVVLDAVDELDPPDQLRTLLPAQLPHGLVLVLSARAQGDRTCLTDIALSPADVGLHLRLEGLDRAALVDLLRMAGGAAAGLAQDADFVAEMHRVSEGDPFYLRFLVEDAAVGRLTRDNVERAPTGLEGYLDQQLEQLNRSAHRTEHVEILGFLLEAGTLSAFDLYHLVEGLTWLNFDTVLREIHRFLLVHRRALPGVQAQRGSEEYSFCHDRFRQYFRGRAGIG</sequence>
<dbReference type="CDD" id="cd00093">
    <property type="entry name" value="HTH_XRE"/>
    <property type="match status" value="1"/>
</dbReference>
<evidence type="ECO:0000313" key="2">
    <source>
        <dbReference type="EMBL" id="MFC5216608.1"/>
    </source>
</evidence>
<dbReference type="InterPro" id="IPR010982">
    <property type="entry name" value="Lambda_DNA-bd_dom_sf"/>
</dbReference>
<reference evidence="3" key="1">
    <citation type="journal article" date="2019" name="Int. J. Syst. Evol. Microbiol.">
        <title>The Global Catalogue of Microorganisms (GCM) 10K type strain sequencing project: providing services to taxonomists for standard genome sequencing and annotation.</title>
        <authorList>
            <consortium name="The Broad Institute Genomics Platform"/>
            <consortium name="The Broad Institute Genome Sequencing Center for Infectious Disease"/>
            <person name="Wu L."/>
            <person name="Ma J."/>
        </authorList>
    </citation>
    <scope>NUCLEOTIDE SEQUENCE [LARGE SCALE GENOMIC DNA]</scope>
    <source>
        <strain evidence="3">KCTC 42586</strain>
    </source>
</reference>
<dbReference type="EMBL" id="JBHSKM010000016">
    <property type="protein sequence ID" value="MFC5216608.1"/>
    <property type="molecule type" value="Genomic_DNA"/>
</dbReference>
<protein>
    <submittedName>
        <fullName evidence="2">Helix-turn-helix domain-containing protein</fullName>
    </submittedName>
</protein>
<dbReference type="InterPro" id="IPR027417">
    <property type="entry name" value="P-loop_NTPase"/>
</dbReference>
<feature type="domain" description="HTH cro/C1-type" evidence="1">
    <location>
        <begin position="21"/>
        <end position="75"/>
    </location>
</feature>
<dbReference type="SUPFAM" id="SSF52540">
    <property type="entry name" value="P-loop containing nucleoside triphosphate hydrolases"/>
    <property type="match status" value="1"/>
</dbReference>
<organism evidence="2 3">
    <name type="scientific">Streptomyces coerulescens</name>
    <dbReference type="NCBI Taxonomy" id="29304"/>
    <lineage>
        <taxon>Bacteria</taxon>
        <taxon>Bacillati</taxon>
        <taxon>Actinomycetota</taxon>
        <taxon>Actinomycetes</taxon>
        <taxon>Kitasatosporales</taxon>
        <taxon>Streptomycetaceae</taxon>
        <taxon>Streptomyces</taxon>
    </lineage>
</organism>
<dbReference type="InterPro" id="IPR001387">
    <property type="entry name" value="Cro/C1-type_HTH"/>
</dbReference>